<evidence type="ECO:0000313" key="2">
    <source>
        <dbReference type="Proteomes" id="UP000566819"/>
    </source>
</evidence>
<sequence length="106" mass="12485">MEGKEKERGLSPYWYGLFGEPKGERTIDLLEHFPTIDGTQDDVRYWMISWAKARKVEGKWLKKTIKDCMLTGKDLYTSKWLDLANHIIHLISPKTILHDYIFDLLS</sequence>
<proteinExistence type="predicted"/>
<dbReference type="Proteomes" id="UP000566819">
    <property type="component" value="Unassembled WGS sequence"/>
</dbReference>
<comment type="caution">
    <text evidence="1">The sequence shown here is derived from an EMBL/GenBank/DDBJ whole genome shotgun (WGS) entry which is preliminary data.</text>
</comment>
<accession>A0A8H4RLA2</accession>
<name>A0A8H4RLA2_9HELO</name>
<protein>
    <submittedName>
        <fullName evidence="1">Uncharacterized protein</fullName>
    </submittedName>
</protein>
<evidence type="ECO:0000313" key="1">
    <source>
        <dbReference type="EMBL" id="KAF4630744.1"/>
    </source>
</evidence>
<keyword evidence="2" id="KW-1185">Reference proteome</keyword>
<dbReference type="AlphaFoldDB" id="A0A8H4RLA2"/>
<dbReference type="EMBL" id="JAAMPI010000518">
    <property type="protein sequence ID" value="KAF4630744.1"/>
    <property type="molecule type" value="Genomic_DNA"/>
</dbReference>
<gene>
    <name evidence="1" type="ORF">G7Y89_g7394</name>
</gene>
<organism evidence="1 2">
    <name type="scientific">Cudoniella acicularis</name>
    <dbReference type="NCBI Taxonomy" id="354080"/>
    <lineage>
        <taxon>Eukaryota</taxon>
        <taxon>Fungi</taxon>
        <taxon>Dikarya</taxon>
        <taxon>Ascomycota</taxon>
        <taxon>Pezizomycotina</taxon>
        <taxon>Leotiomycetes</taxon>
        <taxon>Helotiales</taxon>
        <taxon>Tricladiaceae</taxon>
        <taxon>Cudoniella</taxon>
    </lineage>
</organism>
<reference evidence="1 2" key="1">
    <citation type="submission" date="2020-03" db="EMBL/GenBank/DDBJ databases">
        <title>Draft Genome Sequence of Cudoniella acicularis.</title>
        <authorList>
            <person name="Buettner E."/>
            <person name="Kellner H."/>
        </authorList>
    </citation>
    <scope>NUCLEOTIDE SEQUENCE [LARGE SCALE GENOMIC DNA]</scope>
    <source>
        <strain evidence="1 2">DSM 108380</strain>
    </source>
</reference>